<keyword evidence="3" id="KW-0408">Iron</keyword>
<dbReference type="PANTHER" id="PTHR13096">
    <property type="entry name" value="MINA53 MYC INDUCED NUCLEAR ANTIGEN"/>
    <property type="match status" value="1"/>
</dbReference>
<evidence type="ECO:0000256" key="1">
    <source>
        <dbReference type="ARBA" id="ARBA00001954"/>
    </source>
</evidence>
<dbReference type="InterPro" id="IPR039994">
    <property type="entry name" value="NO66-like"/>
</dbReference>
<evidence type="ECO:0000256" key="3">
    <source>
        <dbReference type="ARBA" id="ARBA00023004"/>
    </source>
</evidence>
<dbReference type="Pfam" id="PF08007">
    <property type="entry name" value="JmjC_2"/>
    <property type="match status" value="1"/>
</dbReference>
<dbReference type="InterPro" id="IPR003347">
    <property type="entry name" value="JmjC_dom"/>
</dbReference>
<sequence length="414" mass="45716">MAVRNLPVSRQLNLDWILHPVITSDFLGSDWETRPLLVARDDIDYFASLPGLNEVEELIAATCGGNSPTRADMRIIRSDRGERPSELDAQLHGNGTPDIQAIYRAYQNGYSVVINGLHRTSAAIADLSRNLEGVLHHRVGVNLYLTPRRGQGFAPHVDTHDVFILQLHGVKHWRVGTPSKDLPLPGAERRPVELVDCSDFTLNPGDVLYLPRGFPHEAITSDSSSLHLTVGIHAYRWVDFMIEAFGVMAGNDVRLRGALPPGFLDGPFETQRISDILESFTSAVQDGALAEQVKARIGDKLFKEGKAAGSGHFRSLDSIQSLNSESLVFRTPSLFCKVRSTSGESRIEFATNFVAGPEYLDPTFNFIAEHHKFAVHEIPGMLSAQEKLDLVIRLVGEGLLQITPETEEVADGRR</sequence>
<dbReference type="PROSITE" id="PS51184">
    <property type="entry name" value="JMJC"/>
    <property type="match status" value="1"/>
</dbReference>
<evidence type="ECO:0000256" key="2">
    <source>
        <dbReference type="ARBA" id="ARBA00022723"/>
    </source>
</evidence>
<dbReference type="PANTHER" id="PTHR13096:SF9">
    <property type="entry name" value="BIFUNCTIONAL LYSINE-SPECIFIC DEMETHYLASE AND HISTIDYL-HYDROXYLASE"/>
    <property type="match status" value="1"/>
</dbReference>
<proteinExistence type="predicted"/>
<organism evidence="5 6">
    <name type="scientific">Streptomyces cirratus</name>
    <dbReference type="NCBI Taxonomy" id="68187"/>
    <lineage>
        <taxon>Bacteria</taxon>
        <taxon>Bacillati</taxon>
        <taxon>Actinomycetota</taxon>
        <taxon>Actinomycetes</taxon>
        <taxon>Kitasatosporales</taxon>
        <taxon>Streptomycetaceae</taxon>
        <taxon>Streptomyces</taxon>
    </lineage>
</organism>
<accession>A0ABQ3EPX1</accession>
<dbReference type="SMART" id="SM00558">
    <property type="entry name" value="JmjC"/>
    <property type="match status" value="1"/>
</dbReference>
<dbReference type="RefSeq" id="WP_190183705.1">
    <property type="nucleotide sequence ID" value="NZ_BMVP01000003.1"/>
</dbReference>
<comment type="caution">
    <text evidence="5">The sequence shown here is derived from an EMBL/GenBank/DDBJ whole genome shotgun (WGS) entry which is preliminary data.</text>
</comment>
<keyword evidence="2" id="KW-0479">Metal-binding</keyword>
<reference evidence="6" key="1">
    <citation type="journal article" date="2019" name="Int. J. Syst. Evol. Microbiol.">
        <title>The Global Catalogue of Microorganisms (GCM) 10K type strain sequencing project: providing services to taxonomists for standard genome sequencing and annotation.</title>
        <authorList>
            <consortium name="The Broad Institute Genomics Platform"/>
            <consortium name="The Broad Institute Genome Sequencing Center for Infectious Disease"/>
            <person name="Wu L."/>
            <person name="Ma J."/>
        </authorList>
    </citation>
    <scope>NUCLEOTIDE SEQUENCE [LARGE SCALE GENOMIC DNA]</scope>
    <source>
        <strain evidence="6">JCM 4738</strain>
    </source>
</reference>
<keyword evidence="6" id="KW-1185">Reference proteome</keyword>
<dbReference type="SUPFAM" id="SSF51197">
    <property type="entry name" value="Clavaminate synthase-like"/>
    <property type="match status" value="1"/>
</dbReference>
<evidence type="ECO:0000313" key="6">
    <source>
        <dbReference type="Proteomes" id="UP000642673"/>
    </source>
</evidence>
<gene>
    <name evidence="5" type="ORF">GCM10010347_20110</name>
</gene>
<comment type="cofactor">
    <cofactor evidence="1">
        <name>Fe(2+)</name>
        <dbReference type="ChEBI" id="CHEBI:29033"/>
    </cofactor>
</comment>
<feature type="domain" description="JmjC" evidence="4">
    <location>
        <begin position="109"/>
        <end position="249"/>
    </location>
</feature>
<protein>
    <recommendedName>
        <fullName evidence="4">JmjC domain-containing protein</fullName>
    </recommendedName>
</protein>
<evidence type="ECO:0000259" key="4">
    <source>
        <dbReference type="PROSITE" id="PS51184"/>
    </source>
</evidence>
<dbReference type="EMBL" id="BMVP01000003">
    <property type="protein sequence ID" value="GHB50549.1"/>
    <property type="molecule type" value="Genomic_DNA"/>
</dbReference>
<dbReference type="Gene3D" id="2.60.120.650">
    <property type="entry name" value="Cupin"/>
    <property type="match status" value="1"/>
</dbReference>
<name>A0ABQ3EPX1_9ACTN</name>
<evidence type="ECO:0000313" key="5">
    <source>
        <dbReference type="EMBL" id="GHB50549.1"/>
    </source>
</evidence>
<dbReference type="Proteomes" id="UP000642673">
    <property type="component" value="Unassembled WGS sequence"/>
</dbReference>